<proteinExistence type="predicted"/>
<sequence length="122" mass="12844">MARRAMGLGLPSSRYARMLADQARRRVYVTTGALNATVHELLVYDFDGNLLQTVTADALIDPGAMVLSADGGILYVGVANYILIFNPGTFAPIGGGWVRSDSFKGGAPVTSWRPAARSGSPG</sequence>
<evidence type="ECO:0000313" key="1">
    <source>
        <dbReference type="EMBL" id="MFD1661819.1"/>
    </source>
</evidence>
<keyword evidence="2" id="KW-1185">Reference proteome</keyword>
<dbReference type="SUPFAM" id="SSF63825">
    <property type="entry name" value="YWTD domain"/>
    <property type="match status" value="1"/>
</dbReference>
<evidence type="ECO:0000313" key="2">
    <source>
        <dbReference type="Proteomes" id="UP001597261"/>
    </source>
</evidence>
<evidence type="ECO:0008006" key="3">
    <source>
        <dbReference type="Google" id="ProtNLM"/>
    </source>
</evidence>
<dbReference type="Proteomes" id="UP001597261">
    <property type="component" value="Unassembled WGS sequence"/>
</dbReference>
<dbReference type="RefSeq" id="WP_381088319.1">
    <property type="nucleotide sequence ID" value="NZ_JBHUDX010000083.1"/>
</dbReference>
<comment type="caution">
    <text evidence="1">The sequence shown here is derived from an EMBL/GenBank/DDBJ whole genome shotgun (WGS) entry which is preliminary data.</text>
</comment>
<reference evidence="2" key="1">
    <citation type="journal article" date="2019" name="Int. J. Syst. Evol. Microbiol.">
        <title>The Global Catalogue of Microorganisms (GCM) 10K type strain sequencing project: providing services to taxonomists for standard genome sequencing and annotation.</title>
        <authorList>
            <consortium name="The Broad Institute Genomics Platform"/>
            <consortium name="The Broad Institute Genome Sequencing Center for Infectious Disease"/>
            <person name="Wu L."/>
            <person name="Ma J."/>
        </authorList>
    </citation>
    <scope>NUCLEOTIDE SEQUENCE [LARGE SCALE GENOMIC DNA]</scope>
    <source>
        <strain evidence="2">CGMCC 1.12470</strain>
    </source>
</reference>
<gene>
    <name evidence="1" type="ORF">ACFSL4_27420</name>
</gene>
<name>A0ABW4IWN5_9ACTN</name>
<protein>
    <recommendedName>
        <fullName evidence="3">SMP-30/Gluconolactonase/LRE-like region domain-containing protein</fullName>
    </recommendedName>
</protein>
<organism evidence="1 2">
    <name type="scientific">Streptomyces caeni</name>
    <dbReference type="NCBI Taxonomy" id="2307231"/>
    <lineage>
        <taxon>Bacteria</taxon>
        <taxon>Bacillati</taxon>
        <taxon>Actinomycetota</taxon>
        <taxon>Actinomycetes</taxon>
        <taxon>Kitasatosporales</taxon>
        <taxon>Streptomycetaceae</taxon>
        <taxon>Streptomyces</taxon>
    </lineage>
</organism>
<accession>A0ABW4IWN5</accession>
<dbReference type="EMBL" id="JBHUDX010000083">
    <property type="protein sequence ID" value="MFD1661819.1"/>
    <property type="molecule type" value="Genomic_DNA"/>
</dbReference>